<dbReference type="Gene3D" id="3.10.450.590">
    <property type="match status" value="1"/>
</dbReference>
<dbReference type="Proteomes" id="UP000465609">
    <property type="component" value="Chromosome"/>
</dbReference>
<sequence length="157" mass="16855">MAKRRRTPTLVLMWRGEQSKHQGRNTWAAAITALGIGAGAALGVAPTAMAADAPDQVAMTAIDDIAAGNYAAVTARFDPELQKRLSPKSLQQAWDGYQRTFGAFQSHGGPEDTARGDLTVVNVPLQMDRMPGQFRVKIHPDGTIAGVYFLREGVPVP</sequence>
<evidence type="ECO:0000259" key="1">
    <source>
        <dbReference type="Pfam" id="PF13026"/>
    </source>
</evidence>
<proteinExistence type="predicted"/>
<feature type="domain" description="DUF3887" evidence="1">
    <location>
        <begin position="61"/>
        <end position="146"/>
    </location>
</feature>
<evidence type="ECO:0000313" key="2">
    <source>
        <dbReference type="EMBL" id="BBX85038.1"/>
    </source>
</evidence>
<gene>
    <name evidence="2" type="ORF">MAUB_29110</name>
</gene>
<dbReference type="Pfam" id="PF13026">
    <property type="entry name" value="DUF3887"/>
    <property type="match status" value="1"/>
</dbReference>
<dbReference type="InterPro" id="IPR024981">
    <property type="entry name" value="DUF3887"/>
</dbReference>
<keyword evidence="3" id="KW-1185">Reference proteome</keyword>
<accession>A0ABN5YTH6</accession>
<name>A0ABN5YTH6_9MYCO</name>
<reference evidence="2 3" key="1">
    <citation type="journal article" date="2019" name="Emerg. Microbes Infect.">
        <title>Comprehensive subspecies identification of 175 nontuberculous mycobacteria species based on 7547 genomic profiles.</title>
        <authorList>
            <person name="Matsumoto Y."/>
            <person name="Kinjo T."/>
            <person name="Motooka D."/>
            <person name="Nabeya D."/>
            <person name="Jung N."/>
            <person name="Uechi K."/>
            <person name="Horii T."/>
            <person name="Iida T."/>
            <person name="Fujita J."/>
            <person name="Nakamura S."/>
        </authorList>
    </citation>
    <scope>NUCLEOTIDE SEQUENCE [LARGE SCALE GENOMIC DNA]</scope>
    <source>
        <strain evidence="2 3">JCM 15296</strain>
    </source>
</reference>
<dbReference type="EMBL" id="AP022577">
    <property type="protein sequence ID" value="BBX85038.1"/>
    <property type="molecule type" value="Genomic_DNA"/>
</dbReference>
<evidence type="ECO:0000313" key="3">
    <source>
        <dbReference type="Proteomes" id="UP000465609"/>
    </source>
</evidence>
<organism evidence="2 3">
    <name type="scientific">Mycolicibacterium aubagnense</name>
    <dbReference type="NCBI Taxonomy" id="319707"/>
    <lineage>
        <taxon>Bacteria</taxon>
        <taxon>Bacillati</taxon>
        <taxon>Actinomycetota</taxon>
        <taxon>Actinomycetes</taxon>
        <taxon>Mycobacteriales</taxon>
        <taxon>Mycobacteriaceae</taxon>
        <taxon>Mycolicibacterium</taxon>
    </lineage>
</organism>
<protein>
    <recommendedName>
        <fullName evidence="1">DUF3887 domain-containing protein</fullName>
    </recommendedName>
</protein>